<dbReference type="Proteomes" id="UP000555103">
    <property type="component" value="Unassembled WGS sequence"/>
</dbReference>
<reference evidence="2 3" key="1">
    <citation type="submission" date="2020-08" db="EMBL/GenBank/DDBJ databases">
        <title>Genomic Encyclopedia of Type Strains, Phase IV (KMG-IV): sequencing the most valuable type-strain genomes for metagenomic binning, comparative biology and taxonomic classification.</title>
        <authorList>
            <person name="Goeker M."/>
        </authorList>
    </citation>
    <scope>NUCLEOTIDE SEQUENCE [LARGE SCALE GENOMIC DNA]</scope>
    <source>
        <strain evidence="2 3">DSM 104969</strain>
    </source>
</reference>
<keyword evidence="1" id="KW-1133">Transmembrane helix</keyword>
<proteinExistence type="predicted"/>
<sequence>MSTNILYPYTLEKKGDMIKLEIMPKRTHNPLNILYIVVMILSSISIVGCTSSLFLIDFFTSKDYLALISVIIGSLLFLVLAFYLLKWERKGNEIFILHPNKLENIVTIKPFKTEKHIFDFEKLEIGYQSGEYFSTEEEASLLGVELDLEKVVGNYPIQFYMDDGLQVVDSERRIPIEVIRKIKEEYLLNQNSHE</sequence>
<feature type="transmembrane region" description="Helical" evidence="1">
    <location>
        <begin position="33"/>
        <end position="58"/>
    </location>
</feature>
<accession>A0A840CPT3</accession>
<dbReference type="EMBL" id="JACIEP010000023">
    <property type="protein sequence ID" value="MBB4038107.1"/>
    <property type="molecule type" value="Genomic_DNA"/>
</dbReference>
<evidence type="ECO:0000313" key="2">
    <source>
        <dbReference type="EMBL" id="MBB4038107.1"/>
    </source>
</evidence>
<keyword evidence="1" id="KW-0472">Membrane</keyword>
<gene>
    <name evidence="2" type="ORF">GGR21_004036</name>
</gene>
<keyword evidence="1" id="KW-0812">Transmembrane</keyword>
<evidence type="ECO:0000256" key="1">
    <source>
        <dbReference type="SAM" id="Phobius"/>
    </source>
</evidence>
<evidence type="ECO:0000313" key="3">
    <source>
        <dbReference type="Proteomes" id="UP000555103"/>
    </source>
</evidence>
<dbReference type="RefSeq" id="WP_183308923.1">
    <property type="nucleotide sequence ID" value="NZ_JACIEP010000023.1"/>
</dbReference>
<comment type="caution">
    <text evidence="2">The sequence shown here is derived from an EMBL/GenBank/DDBJ whole genome shotgun (WGS) entry which is preliminary data.</text>
</comment>
<organism evidence="2 3">
    <name type="scientific">Dysgonomonas hofstadii</name>
    <dbReference type="NCBI Taxonomy" id="637886"/>
    <lineage>
        <taxon>Bacteria</taxon>
        <taxon>Pseudomonadati</taxon>
        <taxon>Bacteroidota</taxon>
        <taxon>Bacteroidia</taxon>
        <taxon>Bacteroidales</taxon>
        <taxon>Dysgonomonadaceae</taxon>
        <taxon>Dysgonomonas</taxon>
    </lineage>
</organism>
<feature type="transmembrane region" description="Helical" evidence="1">
    <location>
        <begin position="64"/>
        <end position="85"/>
    </location>
</feature>
<keyword evidence="3" id="KW-1185">Reference proteome</keyword>
<dbReference type="AlphaFoldDB" id="A0A840CPT3"/>
<protein>
    <submittedName>
        <fullName evidence="2">Uncharacterized protein</fullName>
    </submittedName>
</protein>
<name>A0A840CPT3_9BACT</name>